<reference evidence="2 3" key="1">
    <citation type="submission" date="2015-12" db="EMBL/GenBank/DDBJ databases">
        <title>The genome of Folsomia candida.</title>
        <authorList>
            <person name="Faddeeva A."/>
            <person name="Derks M.F."/>
            <person name="Anvar Y."/>
            <person name="Smit S."/>
            <person name="Van Straalen N."/>
            <person name="Roelofs D."/>
        </authorList>
    </citation>
    <scope>NUCLEOTIDE SEQUENCE [LARGE SCALE GENOMIC DNA]</scope>
    <source>
        <strain evidence="2 3">VU population</strain>
        <tissue evidence="2">Whole body</tissue>
    </source>
</reference>
<dbReference type="Proteomes" id="UP000198287">
    <property type="component" value="Unassembled WGS sequence"/>
</dbReference>
<dbReference type="EMBL" id="LNIX01000011">
    <property type="protein sequence ID" value="OXA48779.1"/>
    <property type="molecule type" value="Genomic_DNA"/>
</dbReference>
<gene>
    <name evidence="2" type="ORF">Fcan01_16181</name>
</gene>
<keyword evidence="1" id="KW-1133">Transmembrane helix</keyword>
<keyword evidence="3" id="KW-1185">Reference proteome</keyword>
<keyword evidence="1" id="KW-0472">Membrane</keyword>
<feature type="transmembrane region" description="Helical" evidence="1">
    <location>
        <begin position="384"/>
        <end position="404"/>
    </location>
</feature>
<evidence type="ECO:0000313" key="3">
    <source>
        <dbReference type="Proteomes" id="UP000198287"/>
    </source>
</evidence>
<evidence type="ECO:0000256" key="1">
    <source>
        <dbReference type="SAM" id="Phobius"/>
    </source>
</evidence>
<accession>A0A226DU90</accession>
<keyword evidence="1" id="KW-0812">Transmembrane</keyword>
<name>A0A226DU90_FOLCA</name>
<feature type="transmembrane region" description="Helical" evidence="1">
    <location>
        <begin position="416"/>
        <end position="434"/>
    </location>
</feature>
<protein>
    <submittedName>
        <fullName evidence="2">Uncharacterized protein</fullName>
    </submittedName>
</protein>
<evidence type="ECO:0000313" key="2">
    <source>
        <dbReference type="EMBL" id="OXA48779.1"/>
    </source>
</evidence>
<feature type="transmembrane region" description="Helical" evidence="1">
    <location>
        <begin position="358"/>
        <end position="378"/>
    </location>
</feature>
<sequence>MYISNLAKYINIFASCTINLFNYRNIDIPQTSAPIWTTRFTTVETCPDEPMLDGWRMDYKIFLLDPGLQNTTFPSCTDSDDLNSVPPPFRKNTGLQKAWNCLTRFYIFPPDKNLGILHPSNYEENFAKKTWHVLFDFDYEVPRVGYHIFVQNKSGKVNFAEIETLRVFFNRDGLNIFLLLVKEQHKIFQTMICCRYCYLYFKMCYPFGELGDVATMRQVEEGVTFFNKINSAANICVWGIPNNPKILRNPKLHEVGRNLGNVDYVLLHIVAQNTTLSCATDSPPTTEFCETLPNLVINTSSFVLHYGCYSTHSYPLINANSERDIILTRRIEQFGFLACSPRRQPQTSLAALLGVYKIEVWVSVLVTMTVASLFILFTTKEENYISTLFTTLSIGYTMLLEQGAGLDKNLKKQRSLYFIFGPWILMSLIITNSTRGDNVTNILAPLRVTPYENFSQLFHAKFKFMDRVELFWIASNDHVYMPGYGTALAKATWTVQTSGSVISWKVLDRLRKYNVVSLIDQKQNYRNLWRHHEVFLQNGTLTEFHCAGDLLAFLGWMKYLQVAKAFLEDNHPGPEYSLGKEFIAEQSFGWKMERVVDPRIMMRVRGLITSGISGRWIFYEQMGKSRNFSPSAIYRAPIAAAGIAFLCERMYNGVKSLRQYGIRKAFLGLILQVNKRVRHIRFFRAPPKSRFPDFSSMSFVILVETFETHEQL</sequence>
<dbReference type="AlphaFoldDB" id="A0A226DU90"/>
<proteinExistence type="predicted"/>
<comment type="caution">
    <text evidence="2">The sequence shown here is derived from an EMBL/GenBank/DDBJ whole genome shotgun (WGS) entry which is preliminary data.</text>
</comment>
<organism evidence="2 3">
    <name type="scientific">Folsomia candida</name>
    <name type="common">Springtail</name>
    <dbReference type="NCBI Taxonomy" id="158441"/>
    <lineage>
        <taxon>Eukaryota</taxon>
        <taxon>Metazoa</taxon>
        <taxon>Ecdysozoa</taxon>
        <taxon>Arthropoda</taxon>
        <taxon>Hexapoda</taxon>
        <taxon>Collembola</taxon>
        <taxon>Entomobryomorpha</taxon>
        <taxon>Isotomoidea</taxon>
        <taxon>Isotomidae</taxon>
        <taxon>Proisotominae</taxon>
        <taxon>Folsomia</taxon>
    </lineage>
</organism>